<accession>A0A5D2PCU6</accession>
<evidence type="ECO:0000313" key="1">
    <source>
        <dbReference type="EMBL" id="TYI13124.1"/>
    </source>
</evidence>
<organism evidence="1 2">
    <name type="scientific">Gossypium tomentosum</name>
    <name type="common">Hawaiian cotton</name>
    <name type="synonym">Gossypium sandvicense</name>
    <dbReference type="NCBI Taxonomy" id="34277"/>
    <lineage>
        <taxon>Eukaryota</taxon>
        <taxon>Viridiplantae</taxon>
        <taxon>Streptophyta</taxon>
        <taxon>Embryophyta</taxon>
        <taxon>Tracheophyta</taxon>
        <taxon>Spermatophyta</taxon>
        <taxon>Magnoliopsida</taxon>
        <taxon>eudicotyledons</taxon>
        <taxon>Gunneridae</taxon>
        <taxon>Pentapetalae</taxon>
        <taxon>rosids</taxon>
        <taxon>malvids</taxon>
        <taxon>Malvales</taxon>
        <taxon>Malvaceae</taxon>
        <taxon>Malvoideae</taxon>
        <taxon>Gossypium</taxon>
    </lineage>
</organism>
<proteinExistence type="predicted"/>
<gene>
    <name evidence="1" type="ORF">ES332_A08G036700v1</name>
</gene>
<reference evidence="1 2" key="1">
    <citation type="submission" date="2019-07" db="EMBL/GenBank/DDBJ databases">
        <title>WGS assembly of Gossypium tomentosum.</title>
        <authorList>
            <person name="Chen Z.J."/>
            <person name="Sreedasyam A."/>
            <person name="Ando A."/>
            <person name="Song Q."/>
            <person name="De L."/>
            <person name="Hulse-Kemp A."/>
            <person name="Ding M."/>
            <person name="Ye W."/>
            <person name="Kirkbride R."/>
            <person name="Jenkins J."/>
            <person name="Plott C."/>
            <person name="Lovell J."/>
            <person name="Lin Y.-M."/>
            <person name="Vaughn R."/>
            <person name="Liu B."/>
            <person name="Li W."/>
            <person name="Simpson S."/>
            <person name="Scheffler B."/>
            <person name="Saski C."/>
            <person name="Grover C."/>
            <person name="Hu G."/>
            <person name="Conover J."/>
            <person name="Carlson J."/>
            <person name="Shu S."/>
            <person name="Boston L."/>
            <person name="Williams M."/>
            <person name="Peterson D."/>
            <person name="Mcgee K."/>
            <person name="Jones D."/>
            <person name="Wendel J."/>
            <person name="Stelly D."/>
            <person name="Grimwood J."/>
            <person name="Schmutz J."/>
        </authorList>
    </citation>
    <scope>NUCLEOTIDE SEQUENCE [LARGE SCALE GENOMIC DNA]</scope>
    <source>
        <strain evidence="1">7179.01</strain>
    </source>
</reference>
<dbReference type="Proteomes" id="UP000322667">
    <property type="component" value="Chromosome A08"/>
</dbReference>
<sequence>MRVVVETDTRNGEVEVLLMITSSTSSEMVAPLVSLASPLRAPLSLPSVILFPPLSASLSAGDTTSFEPLPEKQSPTTAVVFFLLRSCNVGPSVSLNSSLTFARDNEHMLPKKF</sequence>
<evidence type="ECO:0000313" key="2">
    <source>
        <dbReference type="Proteomes" id="UP000322667"/>
    </source>
</evidence>
<keyword evidence="2" id="KW-1185">Reference proteome</keyword>
<dbReference type="AlphaFoldDB" id="A0A5D2PCU6"/>
<dbReference type="EMBL" id="CM017617">
    <property type="protein sequence ID" value="TYI13124.1"/>
    <property type="molecule type" value="Genomic_DNA"/>
</dbReference>
<name>A0A5D2PCU6_GOSTO</name>
<protein>
    <submittedName>
        <fullName evidence="1">Uncharacterized protein</fullName>
    </submittedName>
</protein>